<protein>
    <submittedName>
        <fullName evidence="1">Uncharacterized protein</fullName>
    </submittedName>
</protein>
<gene>
    <name evidence="1" type="ORF">CDL12_11383</name>
</gene>
<dbReference type="AlphaFoldDB" id="A0A2G9HEK2"/>
<sequence>MGVPINQLWDLTYYIIAFVDSFILSWNCCFSHLCSPGLHCSGRRWRKRRNRWRIMKAVRAGLDKYGEDNAKKMQVKQMAGLFYSTDLSWASSKILFFQVGFPLLSLF</sequence>
<name>A0A2G9HEK2_9LAMI</name>
<proteinExistence type="predicted"/>
<comment type="caution">
    <text evidence="1">The sequence shown here is derived from an EMBL/GenBank/DDBJ whole genome shotgun (WGS) entry which is preliminary data.</text>
</comment>
<evidence type="ECO:0000313" key="1">
    <source>
        <dbReference type="EMBL" id="PIN15967.1"/>
    </source>
</evidence>
<keyword evidence="2" id="KW-1185">Reference proteome</keyword>
<dbReference type="Proteomes" id="UP000231279">
    <property type="component" value="Unassembled WGS sequence"/>
</dbReference>
<dbReference type="EMBL" id="NKXS01001986">
    <property type="protein sequence ID" value="PIN15967.1"/>
    <property type="molecule type" value="Genomic_DNA"/>
</dbReference>
<organism evidence="1 2">
    <name type="scientific">Handroanthus impetiginosus</name>
    <dbReference type="NCBI Taxonomy" id="429701"/>
    <lineage>
        <taxon>Eukaryota</taxon>
        <taxon>Viridiplantae</taxon>
        <taxon>Streptophyta</taxon>
        <taxon>Embryophyta</taxon>
        <taxon>Tracheophyta</taxon>
        <taxon>Spermatophyta</taxon>
        <taxon>Magnoliopsida</taxon>
        <taxon>eudicotyledons</taxon>
        <taxon>Gunneridae</taxon>
        <taxon>Pentapetalae</taxon>
        <taxon>asterids</taxon>
        <taxon>lamiids</taxon>
        <taxon>Lamiales</taxon>
        <taxon>Bignoniaceae</taxon>
        <taxon>Crescentiina</taxon>
        <taxon>Tabebuia alliance</taxon>
        <taxon>Handroanthus</taxon>
    </lineage>
</organism>
<reference evidence="2" key="1">
    <citation type="journal article" date="2018" name="Gigascience">
        <title>Genome assembly of the Pink Ipe (Handroanthus impetiginosus, Bignoniaceae), a highly valued, ecologically keystone Neotropical timber forest tree.</title>
        <authorList>
            <person name="Silva-Junior O.B."/>
            <person name="Grattapaglia D."/>
            <person name="Novaes E."/>
            <person name="Collevatti R.G."/>
        </authorList>
    </citation>
    <scope>NUCLEOTIDE SEQUENCE [LARGE SCALE GENOMIC DNA]</scope>
    <source>
        <strain evidence="2">cv. UFG-1</strain>
    </source>
</reference>
<accession>A0A2G9HEK2</accession>
<evidence type="ECO:0000313" key="2">
    <source>
        <dbReference type="Proteomes" id="UP000231279"/>
    </source>
</evidence>